<reference evidence="1 2" key="1">
    <citation type="submission" date="2022-10" db="EMBL/GenBank/DDBJ databases">
        <title>paucibacter sp. hw8 Genome sequencing.</title>
        <authorList>
            <person name="Park S."/>
        </authorList>
    </citation>
    <scope>NUCLEOTIDE SEQUENCE [LARGE SCALE GENOMIC DNA]</scope>
    <source>
        <strain evidence="2">hw8</strain>
    </source>
</reference>
<dbReference type="Pfam" id="PF00300">
    <property type="entry name" value="His_Phos_1"/>
    <property type="match status" value="1"/>
</dbReference>
<dbReference type="EMBL" id="JAQQXS010000009">
    <property type="protein sequence ID" value="MDC8785787.1"/>
    <property type="molecule type" value="Genomic_DNA"/>
</dbReference>
<sequence>MTAPPRPQLHVWRHPRPEGAAGRCIGAQTDLPVHWRRAKRLARRIQAQARRQHWPHVIHCSPLRRCADVGRWLKRWGWQLCLDPALLELNFGSWDGKAWANIPKTAVDAWVADFSNHAPGGGESLAALLQRVAAWQPQATTLAVSHGGWMLAHAWLVEHGAVPPCANRWPAPPGYGECRASP</sequence>
<accession>A0ABT5KSF5</accession>
<dbReference type="SMART" id="SM00855">
    <property type="entry name" value="PGAM"/>
    <property type="match status" value="1"/>
</dbReference>
<protein>
    <submittedName>
        <fullName evidence="1">Histidine phosphatase family protein</fullName>
    </submittedName>
</protein>
<gene>
    <name evidence="1" type="ORF">PRZ01_11335</name>
</gene>
<dbReference type="InterPro" id="IPR029033">
    <property type="entry name" value="His_PPase_superfam"/>
</dbReference>
<comment type="caution">
    <text evidence="1">The sequence shown here is derived from an EMBL/GenBank/DDBJ whole genome shotgun (WGS) entry which is preliminary data.</text>
</comment>
<proteinExistence type="predicted"/>
<name>A0ABT5KSF5_9BURK</name>
<dbReference type="SUPFAM" id="SSF53254">
    <property type="entry name" value="Phosphoglycerate mutase-like"/>
    <property type="match status" value="1"/>
</dbReference>
<dbReference type="InterPro" id="IPR013078">
    <property type="entry name" value="His_Pase_superF_clade-1"/>
</dbReference>
<keyword evidence="2" id="KW-1185">Reference proteome</keyword>
<dbReference type="RefSeq" id="WP_273596903.1">
    <property type="nucleotide sequence ID" value="NZ_JAQQXS010000009.1"/>
</dbReference>
<evidence type="ECO:0000313" key="2">
    <source>
        <dbReference type="Proteomes" id="UP001219862"/>
    </source>
</evidence>
<dbReference type="Proteomes" id="UP001219862">
    <property type="component" value="Unassembled WGS sequence"/>
</dbReference>
<organism evidence="1 2">
    <name type="scientific">Roseateles koreensis</name>
    <dbReference type="NCBI Taxonomy" id="2987526"/>
    <lineage>
        <taxon>Bacteria</taxon>
        <taxon>Pseudomonadati</taxon>
        <taxon>Pseudomonadota</taxon>
        <taxon>Betaproteobacteria</taxon>
        <taxon>Burkholderiales</taxon>
        <taxon>Sphaerotilaceae</taxon>
        <taxon>Roseateles</taxon>
    </lineage>
</organism>
<evidence type="ECO:0000313" key="1">
    <source>
        <dbReference type="EMBL" id="MDC8785787.1"/>
    </source>
</evidence>
<dbReference type="Gene3D" id="3.40.50.1240">
    <property type="entry name" value="Phosphoglycerate mutase-like"/>
    <property type="match status" value="1"/>
</dbReference>